<comment type="caution">
    <text evidence="5">The sequence shown here is derived from an EMBL/GenBank/DDBJ whole genome shotgun (WGS) entry which is preliminary data.</text>
</comment>
<sequence>MNLRRNIICLLALALTVGAQAVMAKGMELDDLYRIQQVTQVAISPDGEHVAYLKQVQRNPYEDENGPAWSELHVARGADDSRAFITGKVNISAIDWLPDGSAISFLARRDGDDSRALYTIPLDGGEARRVYQHDSGIRSYSWHPDGKRFAFLGTEPRSEQRRSLDERGFNAVVHEEGLNPVRVWIGERDSGNDAEMLDLDGSASELHWSPEGDRLAMMIAPTPLIDDHMMARKPQVVDAENGDVLVSFQTEGKLGSLAWSPDGRHLAWVGSADLHDPREGRLVVGNVSSGEIRTIRGESYLGHVQSMDWLDEDTLVWLGHRGTWSELERVGIDGRGREVLIGREQPILRNMSLAANGETLAFAADRPEHPRELHVLKNGELKRWTDSNPWLAERELARQEVVTHEARDGLDLEGILIRPLQENRRGGHPLIMVIHGGPEAHISNGWNTNYSNPGQVAAARGYAVFYPNYRGSTARGVEFSKLGQADAAGAEFDDIVDAKEHLVETGLVNSDKVGITGGSYGGYASAWGATAQTEHFAASVMFVGISNTISKFGTSDIPQELMLVHSRKWPWDDWQFALERSPIYHAEKSRTPILIMHGEADTRVHVSQSMELFRTLKVQGNTPVRMVTFPGEGHGNRNATSQRDYAMRLMRWMDHFIRDGADTLPAPELNHGDRL</sequence>
<evidence type="ECO:0000256" key="1">
    <source>
        <dbReference type="ARBA" id="ARBA00022801"/>
    </source>
</evidence>
<keyword evidence="1 5" id="KW-0378">Hydrolase</keyword>
<dbReference type="InterPro" id="IPR029058">
    <property type="entry name" value="AB_hydrolase_fold"/>
</dbReference>
<keyword evidence="3" id="KW-0732">Signal</keyword>
<dbReference type="GO" id="GO:0016787">
    <property type="term" value="F:hydrolase activity"/>
    <property type="evidence" value="ECO:0007669"/>
    <property type="project" value="UniProtKB-KW"/>
</dbReference>
<dbReference type="InterPro" id="IPR011659">
    <property type="entry name" value="WD40"/>
</dbReference>
<dbReference type="SUPFAM" id="SSF53474">
    <property type="entry name" value="alpha/beta-Hydrolases"/>
    <property type="match status" value="1"/>
</dbReference>
<proteinExistence type="predicted"/>
<evidence type="ECO:0000256" key="2">
    <source>
        <dbReference type="ARBA" id="ARBA00022825"/>
    </source>
</evidence>
<evidence type="ECO:0000313" key="5">
    <source>
        <dbReference type="EMBL" id="MDQ2068722.1"/>
    </source>
</evidence>
<organism evidence="5 6">
    <name type="scientific">Natronospira bacteriovora</name>
    <dbReference type="NCBI Taxonomy" id="3069753"/>
    <lineage>
        <taxon>Bacteria</taxon>
        <taxon>Pseudomonadati</taxon>
        <taxon>Pseudomonadota</taxon>
        <taxon>Gammaproteobacteria</taxon>
        <taxon>Natronospirales</taxon>
        <taxon>Natronospiraceae</taxon>
        <taxon>Natronospira</taxon>
    </lineage>
</organism>
<dbReference type="SUPFAM" id="SSF82171">
    <property type="entry name" value="DPP6 N-terminal domain-like"/>
    <property type="match status" value="1"/>
</dbReference>
<accession>A0ABU0W3X3</accession>
<evidence type="ECO:0000313" key="6">
    <source>
        <dbReference type="Proteomes" id="UP001239019"/>
    </source>
</evidence>
<protein>
    <submittedName>
        <fullName evidence="5">S9 family peptidase</fullName>
        <ecNumber evidence="5">3.4.-.-</ecNumber>
    </submittedName>
</protein>
<keyword evidence="2" id="KW-0645">Protease</keyword>
<feature type="signal peptide" evidence="3">
    <location>
        <begin position="1"/>
        <end position="24"/>
    </location>
</feature>
<reference evidence="5 6" key="1">
    <citation type="submission" date="2023-08" db="EMBL/GenBank/DDBJ databases">
        <title>Whole-genome sequencing of halo(alkali)philic microorganisms from hypersaline lakes.</title>
        <authorList>
            <person name="Sorokin D.Y."/>
            <person name="Abbas B."/>
            <person name="Merkel A.Y."/>
        </authorList>
    </citation>
    <scope>NUCLEOTIDE SEQUENCE [LARGE SCALE GENOMIC DNA]</scope>
    <source>
        <strain evidence="5 6">AB-CW4</strain>
    </source>
</reference>
<gene>
    <name evidence="5" type="ORF">RBH19_02390</name>
</gene>
<feature type="domain" description="Peptidase S9 prolyl oligopeptidase catalytic" evidence="4">
    <location>
        <begin position="454"/>
        <end position="657"/>
    </location>
</feature>
<dbReference type="PANTHER" id="PTHR42776:SF27">
    <property type="entry name" value="DIPEPTIDYL PEPTIDASE FAMILY MEMBER 6"/>
    <property type="match status" value="1"/>
</dbReference>
<dbReference type="Gene3D" id="3.40.50.1820">
    <property type="entry name" value="alpha/beta hydrolase"/>
    <property type="match status" value="1"/>
</dbReference>
<dbReference type="RefSeq" id="WP_306727201.1">
    <property type="nucleotide sequence ID" value="NZ_JAVDDT010000001.1"/>
</dbReference>
<dbReference type="EC" id="3.4.-.-" evidence="5"/>
<dbReference type="InterPro" id="IPR011042">
    <property type="entry name" value="6-blade_b-propeller_TolB-like"/>
</dbReference>
<evidence type="ECO:0000256" key="3">
    <source>
        <dbReference type="SAM" id="SignalP"/>
    </source>
</evidence>
<dbReference type="PANTHER" id="PTHR42776">
    <property type="entry name" value="SERINE PEPTIDASE S9 FAMILY MEMBER"/>
    <property type="match status" value="1"/>
</dbReference>
<evidence type="ECO:0000259" key="4">
    <source>
        <dbReference type="Pfam" id="PF00326"/>
    </source>
</evidence>
<name>A0ABU0W3X3_9GAMM</name>
<dbReference type="Gene3D" id="2.120.10.30">
    <property type="entry name" value="TolB, C-terminal domain"/>
    <property type="match status" value="2"/>
</dbReference>
<dbReference type="Proteomes" id="UP001239019">
    <property type="component" value="Unassembled WGS sequence"/>
</dbReference>
<keyword evidence="6" id="KW-1185">Reference proteome</keyword>
<dbReference type="Pfam" id="PF07676">
    <property type="entry name" value="PD40"/>
    <property type="match status" value="2"/>
</dbReference>
<feature type="chain" id="PRO_5045173938" evidence="3">
    <location>
        <begin position="25"/>
        <end position="675"/>
    </location>
</feature>
<dbReference type="EMBL" id="JAVDDT010000001">
    <property type="protein sequence ID" value="MDQ2068722.1"/>
    <property type="molecule type" value="Genomic_DNA"/>
</dbReference>
<dbReference type="InterPro" id="IPR001375">
    <property type="entry name" value="Peptidase_S9_cat"/>
</dbReference>
<keyword evidence="2" id="KW-0720">Serine protease</keyword>
<dbReference type="Pfam" id="PF00326">
    <property type="entry name" value="Peptidase_S9"/>
    <property type="match status" value="1"/>
</dbReference>